<feature type="compositionally biased region" description="Low complexity" evidence="1">
    <location>
        <begin position="1"/>
        <end position="34"/>
    </location>
</feature>
<evidence type="ECO:0000313" key="4">
    <source>
        <dbReference type="Proteomes" id="UP000321393"/>
    </source>
</evidence>
<comment type="caution">
    <text evidence="2">The sequence shown here is derived from an EMBL/GenBank/DDBJ whole genome shotgun (WGS) entry which is preliminary data.</text>
</comment>
<dbReference type="GO" id="GO:0007229">
    <property type="term" value="P:integrin-mediated signaling pathway"/>
    <property type="evidence" value="ECO:0007669"/>
    <property type="project" value="UniProtKB-KW"/>
</dbReference>
<dbReference type="Proteomes" id="UP000321947">
    <property type="component" value="Unassembled WGS sequence"/>
</dbReference>
<name>A0A5A7U807_CUCMM</name>
<accession>A0A5A7U807</accession>
<gene>
    <name evidence="3" type="ORF">E5676_scaffold293G00230</name>
    <name evidence="2" type="ORF">E6C27_scaffold88G00360</name>
</gene>
<keyword evidence="2" id="KW-0401">Integrin</keyword>
<organism evidence="2 4">
    <name type="scientific">Cucumis melo var. makuwa</name>
    <name type="common">Oriental melon</name>
    <dbReference type="NCBI Taxonomy" id="1194695"/>
    <lineage>
        <taxon>Eukaryota</taxon>
        <taxon>Viridiplantae</taxon>
        <taxon>Streptophyta</taxon>
        <taxon>Embryophyta</taxon>
        <taxon>Tracheophyta</taxon>
        <taxon>Spermatophyta</taxon>
        <taxon>Magnoliopsida</taxon>
        <taxon>eudicotyledons</taxon>
        <taxon>Gunneridae</taxon>
        <taxon>Pentapetalae</taxon>
        <taxon>rosids</taxon>
        <taxon>fabids</taxon>
        <taxon>Cucurbitales</taxon>
        <taxon>Cucurbitaceae</taxon>
        <taxon>Benincaseae</taxon>
        <taxon>Cucumis</taxon>
    </lineage>
</organism>
<evidence type="ECO:0000313" key="2">
    <source>
        <dbReference type="EMBL" id="KAA0050316.1"/>
    </source>
</evidence>
<evidence type="ECO:0000313" key="5">
    <source>
        <dbReference type="Proteomes" id="UP000321947"/>
    </source>
</evidence>
<dbReference type="EMBL" id="SSTE01011873">
    <property type="protein sequence ID" value="KAA0050316.1"/>
    <property type="molecule type" value="Genomic_DNA"/>
</dbReference>
<dbReference type="Proteomes" id="UP000321393">
    <property type="component" value="Unassembled WGS sequence"/>
</dbReference>
<sequence>MSSTFSPSRSPGSSRLQQLGPVSGVSRLRSSSLKKPPEPLRRAVTDCLSSSAANSHHGGPSASVLVAEASRTLRLSHSHSKLLHLDFRLVNQLASVVANSPSGMVVLFASNPNVGSELLEVFQPKTDLRVFSWKS</sequence>
<evidence type="ECO:0000256" key="1">
    <source>
        <dbReference type="SAM" id="MobiDB-lite"/>
    </source>
</evidence>
<dbReference type="AlphaFoldDB" id="A0A5A7U807"/>
<dbReference type="EMBL" id="SSTD01014927">
    <property type="protein sequence ID" value="TYK03533.1"/>
    <property type="molecule type" value="Genomic_DNA"/>
</dbReference>
<proteinExistence type="predicted"/>
<dbReference type="PANTHER" id="PTHR34958:SF1">
    <property type="entry name" value="ARMADILLO-LIKE HELICAL DOMAIN-CONTAINING PROTEIN"/>
    <property type="match status" value="1"/>
</dbReference>
<protein>
    <submittedName>
        <fullName evidence="2">Integrin alpha-3</fullName>
    </submittedName>
</protein>
<dbReference type="PANTHER" id="PTHR34958">
    <property type="entry name" value="CONDITIONAL LOSS-OF-GROWTH 1"/>
    <property type="match status" value="1"/>
</dbReference>
<dbReference type="STRING" id="1194695.A0A5A7U807"/>
<feature type="region of interest" description="Disordered" evidence="1">
    <location>
        <begin position="1"/>
        <end position="41"/>
    </location>
</feature>
<reference evidence="4 5" key="1">
    <citation type="submission" date="2019-08" db="EMBL/GenBank/DDBJ databases">
        <title>Draft genome sequences of two oriental melons (Cucumis melo L. var makuwa).</title>
        <authorList>
            <person name="Kwon S.-Y."/>
        </authorList>
    </citation>
    <scope>NUCLEOTIDE SEQUENCE [LARGE SCALE GENOMIC DNA]</scope>
    <source>
        <strain evidence="5">cv. Chang Bougi</strain>
        <strain evidence="4">cv. SW 3</strain>
        <tissue evidence="2">Leaf</tissue>
    </source>
</reference>
<evidence type="ECO:0000313" key="3">
    <source>
        <dbReference type="EMBL" id="TYK03533.1"/>
    </source>
</evidence>